<protein>
    <submittedName>
        <fullName evidence="1">Uncharacterized protein</fullName>
    </submittedName>
</protein>
<sequence length="620" mass="68819">MQAPRGAYTSIDSHTCRGNSPSATHLSPAKSTSSIDQLPHLHSKRDSAYSSFSTSSSIPEYPAPTFCKEQFSSLETLHYISLQKSPFLEGQLHTVMEKSPESSPTMKPKQINLFAQVPHPSASSTGMVYPALAKERGYMPAPASSPNSHEKPPACSQRSSLDENGNQSIPNKAVVFYHPECVPLTSEKKKKNASDPLARFAFYRTHPQVRPASPRQDDSGSSYPATPVIQETTRNAQSVNYSSQAWVPHLRDGGDSTAAYLSKGYGAREQQEEKSAKSQKSDRDPAAHNQWSSGKAKHTKSGSTSADTYPKRIHSVDAKPRNLADTSSQLHPKMSDFSNRRHSSSSTQSFQNGRMESRKACRSVLEKVSKIEQREQGNQRPQSLSVNSFGQNYGSNKPCLNTAEDIQNRRNSQDQLAGEHCKLANSPTSELGPCMQYPTEKGAIKPERGNWYPAEQQEGATVAMLVMPTRPSVYHGGLSENEPQKQMPQLQRSRSTFQLIEKSEREILWKSNIQDLNGLQLDTPFNRAYRNSIKDAQSRVLRATSFRRKDLNISPSFGNEPKRSAHRPSSAHVGMRSMATSPHTPKERHSITPTETSLGFQHMKVFPDPYPRPHYGGQKA</sequence>
<keyword evidence="2" id="KW-1185">Reference proteome</keyword>
<evidence type="ECO:0000313" key="1">
    <source>
        <dbReference type="EMBL" id="KAH7988862.1"/>
    </source>
</evidence>
<reference evidence="1" key="1">
    <citation type="submission" date="2021-08" db="EMBL/GenBank/DDBJ databases">
        <title>The first chromosome-level gecko genome reveals the dynamic sex chromosomes of Neotropical dwarf geckos (Sphaerodactylidae: Sphaerodactylus).</title>
        <authorList>
            <person name="Pinto B.J."/>
            <person name="Keating S.E."/>
            <person name="Gamble T."/>
        </authorList>
    </citation>
    <scope>NUCLEOTIDE SEQUENCE</scope>
    <source>
        <strain evidence="1">TG3544</strain>
    </source>
</reference>
<proteinExistence type="predicted"/>
<comment type="caution">
    <text evidence="1">The sequence shown here is derived from an EMBL/GenBank/DDBJ whole genome shotgun (WGS) entry which is preliminary data.</text>
</comment>
<organism evidence="1 2">
    <name type="scientific">Sphaerodactylus townsendi</name>
    <dbReference type="NCBI Taxonomy" id="933632"/>
    <lineage>
        <taxon>Eukaryota</taxon>
        <taxon>Metazoa</taxon>
        <taxon>Chordata</taxon>
        <taxon>Craniata</taxon>
        <taxon>Vertebrata</taxon>
        <taxon>Euteleostomi</taxon>
        <taxon>Lepidosauria</taxon>
        <taxon>Squamata</taxon>
        <taxon>Bifurcata</taxon>
        <taxon>Gekkota</taxon>
        <taxon>Sphaerodactylidae</taxon>
        <taxon>Sphaerodactylus</taxon>
    </lineage>
</organism>
<dbReference type="EMBL" id="CM037623">
    <property type="protein sequence ID" value="KAH7988862.1"/>
    <property type="molecule type" value="Genomic_DNA"/>
</dbReference>
<accession>A0ACB8E986</accession>
<name>A0ACB8E986_9SAUR</name>
<dbReference type="Proteomes" id="UP000827872">
    <property type="component" value="Linkage Group LG10"/>
</dbReference>
<gene>
    <name evidence="1" type="ORF">K3G42_023068</name>
</gene>
<evidence type="ECO:0000313" key="2">
    <source>
        <dbReference type="Proteomes" id="UP000827872"/>
    </source>
</evidence>